<feature type="domain" description="Reverse transcriptase" evidence="1">
    <location>
        <begin position="1"/>
        <end position="213"/>
    </location>
</feature>
<evidence type="ECO:0000313" key="2">
    <source>
        <dbReference type="EMBL" id="KAL0295055.1"/>
    </source>
</evidence>
<dbReference type="InterPro" id="IPR043502">
    <property type="entry name" value="DNA/RNA_pol_sf"/>
</dbReference>
<reference evidence="2" key="1">
    <citation type="submission" date="2020-06" db="EMBL/GenBank/DDBJ databases">
        <authorList>
            <person name="Li T."/>
            <person name="Hu X."/>
            <person name="Zhang T."/>
            <person name="Song X."/>
            <person name="Zhang H."/>
            <person name="Dai N."/>
            <person name="Sheng W."/>
            <person name="Hou X."/>
            <person name="Wei L."/>
        </authorList>
    </citation>
    <scope>NUCLEOTIDE SEQUENCE</scope>
    <source>
        <strain evidence="2">G02</strain>
        <tissue evidence="2">Leaf</tissue>
    </source>
</reference>
<dbReference type="PROSITE" id="PS50878">
    <property type="entry name" value="RT_POL"/>
    <property type="match status" value="1"/>
</dbReference>
<name>A0AAW2JKJ4_SESRA</name>
<gene>
    <name evidence="2" type="ORF">Sradi_6855300</name>
</gene>
<organism evidence="2">
    <name type="scientific">Sesamum radiatum</name>
    <name type="common">Black benniseed</name>
    <dbReference type="NCBI Taxonomy" id="300843"/>
    <lineage>
        <taxon>Eukaryota</taxon>
        <taxon>Viridiplantae</taxon>
        <taxon>Streptophyta</taxon>
        <taxon>Embryophyta</taxon>
        <taxon>Tracheophyta</taxon>
        <taxon>Spermatophyta</taxon>
        <taxon>Magnoliopsida</taxon>
        <taxon>eudicotyledons</taxon>
        <taxon>Gunneridae</taxon>
        <taxon>Pentapetalae</taxon>
        <taxon>asterids</taxon>
        <taxon>lamiids</taxon>
        <taxon>Lamiales</taxon>
        <taxon>Pedaliaceae</taxon>
        <taxon>Sesamum</taxon>
    </lineage>
</organism>
<evidence type="ECO:0000259" key="1">
    <source>
        <dbReference type="PROSITE" id="PS50878"/>
    </source>
</evidence>
<dbReference type="EMBL" id="JACGWJ010000095">
    <property type="protein sequence ID" value="KAL0295055.1"/>
    <property type="molecule type" value="Genomic_DNA"/>
</dbReference>
<dbReference type="PANTHER" id="PTHR33116">
    <property type="entry name" value="REVERSE TRANSCRIPTASE ZINC-BINDING DOMAIN-CONTAINING PROTEIN-RELATED-RELATED"/>
    <property type="match status" value="1"/>
</dbReference>
<dbReference type="Pfam" id="PF00078">
    <property type="entry name" value="RVT_1"/>
    <property type="match status" value="1"/>
</dbReference>
<dbReference type="CDD" id="cd01650">
    <property type="entry name" value="RT_nLTR_like"/>
    <property type="match status" value="1"/>
</dbReference>
<comment type="caution">
    <text evidence="2">The sequence shown here is derived from an EMBL/GenBank/DDBJ whole genome shotgun (WGS) entry which is preliminary data.</text>
</comment>
<dbReference type="SUPFAM" id="SSF56672">
    <property type="entry name" value="DNA/RNA polymerases"/>
    <property type="match status" value="1"/>
</dbReference>
<reference evidence="2" key="2">
    <citation type="journal article" date="2024" name="Plant">
        <title>Genomic evolution and insights into agronomic trait innovations of Sesamum species.</title>
        <authorList>
            <person name="Miao H."/>
            <person name="Wang L."/>
            <person name="Qu L."/>
            <person name="Liu H."/>
            <person name="Sun Y."/>
            <person name="Le M."/>
            <person name="Wang Q."/>
            <person name="Wei S."/>
            <person name="Zheng Y."/>
            <person name="Lin W."/>
            <person name="Duan Y."/>
            <person name="Cao H."/>
            <person name="Xiong S."/>
            <person name="Wang X."/>
            <person name="Wei L."/>
            <person name="Li C."/>
            <person name="Ma Q."/>
            <person name="Ju M."/>
            <person name="Zhao R."/>
            <person name="Li G."/>
            <person name="Mu C."/>
            <person name="Tian Q."/>
            <person name="Mei H."/>
            <person name="Zhang T."/>
            <person name="Gao T."/>
            <person name="Zhang H."/>
        </authorList>
    </citation>
    <scope>NUCLEOTIDE SEQUENCE</scope>
    <source>
        <strain evidence="2">G02</strain>
    </source>
</reference>
<sequence>MQQVLDLLIDYSQNAFVPGRSIADNILLAQELMAGYNQARLPQRCTIKVDIQKAYDSVHWDFVLESLRILNFPSRFISWIEQCLTTPTFSISLNGSIHGFFKGARGLRQGDPMSPYLFVLVMGMLLTVRTRNEGSFQYHWKCNELGIVNLSFADDILIFCAGNLESVRTIKHTLAEFAEMSGLHVNPNKSTIILSKAVRSERMAILDFMGFQEAVLPIKYLGVPLIASRLTVADCQPLIDRFNSRLAGWGHLLLSFAGYAKVSWLQVCKPKEEGGLGIRRVLFMNQALMLRHIWRILQRDPRSIWVAWVLRYRLRSQTLWTSSVTAAPWCWRKLLKPLATQFSERTTHNGAAGRLNAAGVIQQGQWSWPSSTDFDIQEIVSDLPLIYPHQTDEIKWKFNKGILWASRRWRGTHLLNMASRALLAAIVYHIWGERNSRRLLATSSSADSVAARAIDEVRYRIMSEHLQPSLQSYVLHRVWKIPWDGH</sequence>
<dbReference type="AlphaFoldDB" id="A0AAW2JKJ4"/>
<accession>A0AAW2JKJ4</accession>
<proteinExistence type="predicted"/>
<dbReference type="InterPro" id="IPR000477">
    <property type="entry name" value="RT_dom"/>
</dbReference>
<dbReference type="PANTHER" id="PTHR33116:SF76">
    <property type="entry name" value="DUF4283 DOMAIN-CONTAINING PROTEIN"/>
    <property type="match status" value="1"/>
</dbReference>
<protein>
    <submittedName>
        <fullName evidence="2">Retrovirus-related Pol polyprotein from type-2 retrotransposable element R2DM</fullName>
    </submittedName>
</protein>